<protein>
    <recommendedName>
        <fullName evidence="1">DZIP3-like HEPN domain-containing protein</fullName>
    </recommendedName>
</protein>
<dbReference type="PANTHER" id="PTHR43628">
    <property type="entry name" value="ACTIVATOR OF C KINASE PROTEIN 1-RELATED"/>
    <property type="match status" value="1"/>
</dbReference>
<dbReference type="Proteomes" id="UP000682733">
    <property type="component" value="Unassembled WGS sequence"/>
</dbReference>
<evidence type="ECO:0000313" key="4">
    <source>
        <dbReference type="Proteomes" id="UP000677228"/>
    </source>
</evidence>
<reference evidence="2" key="1">
    <citation type="submission" date="2021-02" db="EMBL/GenBank/DDBJ databases">
        <authorList>
            <person name="Nowell W R."/>
        </authorList>
    </citation>
    <scope>NUCLEOTIDE SEQUENCE</scope>
</reference>
<dbReference type="Pfam" id="PF18738">
    <property type="entry name" value="HEPN_DZIP3"/>
    <property type="match status" value="1"/>
</dbReference>
<gene>
    <name evidence="2" type="ORF">OVA965_LOCUS3727</name>
    <name evidence="3" type="ORF">TMI583_LOCUS3725</name>
</gene>
<dbReference type="Gene3D" id="1.25.40.10">
    <property type="entry name" value="Tetratricopeptide repeat domain"/>
    <property type="match status" value="2"/>
</dbReference>
<dbReference type="InterPro" id="IPR006597">
    <property type="entry name" value="Sel1-like"/>
</dbReference>
<dbReference type="Proteomes" id="UP000677228">
    <property type="component" value="Unassembled WGS sequence"/>
</dbReference>
<evidence type="ECO:0000313" key="2">
    <source>
        <dbReference type="EMBL" id="CAF0783256.1"/>
    </source>
</evidence>
<dbReference type="AlphaFoldDB" id="A0A8S2D1S4"/>
<dbReference type="InterPro" id="IPR011990">
    <property type="entry name" value="TPR-like_helical_dom_sf"/>
</dbReference>
<name>A0A8S2D1S4_9BILA</name>
<dbReference type="SMART" id="SM00671">
    <property type="entry name" value="SEL1"/>
    <property type="match status" value="5"/>
</dbReference>
<dbReference type="PANTHER" id="PTHR43628:SF1">
    <property type="entry name" value="CHITIN SYNTHASE REGULATORY FACTOR 2-RELATED"/>
    <property type="match status" value="1"/>
</dbReference>
<dbReference type="Pfam" id="PF08238">
    <property type="entry name" value="Sel1"/>
    <property type="match status" value="5"/>
</dbReference>
<dbReference type="EMBL" id="CAJNOK010000921">
    <property type="protein sequence ID" value="CAF0783256.1"/>
    <property type="molecule type" value="Genomic_DNA"/>
</dbReference>
<evidence type="ECO:0000313" key="3">
    <source>
        <dbReference type="EMBL" id="CAF3565112.1"/>
    </source>
</evidence>
<sequence>MANIVSEVRNYFKLGLLIARSHFSLRHLFKNRYLLFNNGQVWDDTPTCGNKYVTNVIAKNKKISLTPVQKIAVSNGNLDEWDVTTLTALLLFIYRPKTLSTSETQQLDQEDKLLQQLREIRNKLAHNGTKSVDNVQFNQLWADLAAILVAFGDVETEFDKLKDDSVFESPKQSINEENTKEALRLNSLGTQAHKDRKYSEAITFFTKATVLLSVSNQGRATFYSNMAASRLLLNEQQETPSIQFEFDAKDERYRALQDAKQARNLWPTCNQFIRTSIALDPTKTEIQAALNESRIVLHRQSQVDYLDPRLYTKTIREVLNELQQKFGTDPETVRSYHRLIEEKDPSGADVWKGHKYELGDVEQDYEQAAKYFAKPASQGNAEGMYNLARLTDRGLGVKKDLNLALKLLEQAAEQPLEHPILKGCPNVRVVEAEHALGRYFERISVPKNLSVAVYWYQRATDHGSAMAANNLGSMYLDGLAVDKNLKKGEELLALAARRGDPVAMLTLAEILLNKNDFQMAKIWYDRACESGNVVAEPPTNITVEFCNY</sequence>
<dbReference type="SUPFAM" id="SSF48452">
    <property type="entry name" value="TPR-like"/>
    <property type="match status" value="1"/>
</dbReference>
<organism evidence="2 4">
    <name type="scientific">Didymodactylos carnosus</name>
    <dbReference type="NCBI Taxonomy" id="1234261"/>
    <lineage>
        <taxon>Eukaryota</taxon>
        <taxon>Metazoa</taxon>
        <taxon>Spiralia</taxon>
        <taxon>Gnathifera</taxon>
        <taxon>Rotifera</taxon>
        <taxon>Eurotatoria</taxon>
        <taxon>Bdelloidea</taxon>
        <taxon>Philodinida</taxon>
        <taxon>Philodinidae</taxon>
        <taxon>Didymodactylos</taxon>
    </lineage>
</organism>
<dbReference type="InterPro" id="IPR052945">
    <property type="entry name" value="Mitotic_Regulator"/>
</dbReference>
<feature type="domain" description="DZIP3-like HEPN" evidence="1">
    <location>
        <begin position="54"/>
        <end position="165"/>
    </location>
</feature>
<dbReference type="EMBL" id="CAJOBA010000921">
    <property type="protein sequence ID" value="CAF3565112.1"/>
    <property type="molecule type" value="Genomic_DNA"/>
</dbReference>
<evidence type="ECO:0000259" key="1">
    <source>
        <dbReference type="Pfam" id="PF18738"/>
    </source>
</evidence>
<accession>A0A8S2D1S4</accession>
<dbReference type="InterPro" id="IPR041249">
    <property type="entry name" value="HEPN_DZIP3"/>
</dbReference>
<proteinExistence type="predicted"/>
<dbReference type="SUPFAM" id="SSF81901">
    <property type="entry name" value="HCP-like"/>
    <property type="match status" value="2"/>
</dbReference>
<comment type="caution">
    <text evidence="2">The sequence shown here is derived from an EMBL/GenBank/DDBJ whole genome shotgun (WGS) entry which is preliminary data.</text>
</comment>